<feature type="domain" description="DNA mismatch repair proteins mutS family" evidence="6">
    <location>
        <begin position="598"/>
        <end position="795"/>
    </location>
</feature>
<dbReference type="eggNOG" id="KOG0221">
    <property type="taxonomic scope" value="Eukaryota"/>
</dbReference>
<evidence type="ECO:0000313" key="8">
    <source>
        <dbReference type="Proteomes" id="UP000008984"/>
    </source>
</evidence>
<dbReference type="AlphaFoldDB" id="G0RS93"/>
<evidence type="ECO:0000313" key="7">
    <source>
        <dbReference type="EMBL" id="EGR45869.1"/>
    </source>
</evidence>
<dbReference type="SUPFAM" id="SSF52540">
    <property type="entry name" value="P-loop containing nucleoside triphosphate hydrolases"/>
    <property type="match status" value="1"/>
</dbReference>
<dbReference type="SMART" id="SM00534">
    <property type="entry name" value="MUTSac"/>
    <property type="match status" value="1"/>
</dbReference>
<dbReference type="InterPro" id="IPR036187">
    <property type="entry name" value="DNA_mismatch_repair_MutS_sf"/>
</dbReference>
<dbReference type="PANTHER" id="PTHR11361:SF20">
    <property type="entry name" value="MUTS PROTEIN HOMOLOG 5"/>
    <property type="match status" value="1"/>
</dbReference>
<dbReference type="InterPro" id="IPR000432">
    <property type="entry name" value="DNA_mismatch_repair_MutS_C"/>
</dbReference>
<evidence type="ECO:0000259" key="5">
    <source>
        <dbReference type="SMART" id="SM00533"/>
    </source>
</evidence>
<dbReference type="GeneID" id="18482131"/>
<dbReference type="InterPro" id="IPR007696">
    <property type="entry name" value="DNA_mismatch_repair_MutS_core"/>
</dbReference>
<keyword evidence="8" id="KW-1185">Reference proteome</keyword>
<dbReference type="KEGG" id="tre:TRIREDRAFT_110535"/>
<protein>
    <submittedName>
        <fullName evidence="7">Predicted protein</fullName>
    </submittedName>
</protein>
<dbReference type="InterPro" id="IPR027417">
    <property type="entry name" value="P-loop_NTPase"/>
</dbReference>
<dbReference type="Pfam" id="PF05192">
    <property type="entry name" value="MutS_III"/>
    <property type="match status" value="1"/>
</dbReference>
<keyword evidence="3" id="KW-0067">ATP-binding</keyword>
<evidence type="ECO:0000256" key="4">
    <source>
        <dbReference type="ARBA" id="ARBA00023125"/>
    </source>
</evidence>
<dbReference type="OrthoDB" id="29596at2759"/>
<sequence>MTDPPTLVREASSRLPCVNSPRHRCALLPFRDSALLTPSLRTTTPRMETAGDAPGDWEGESPSLVESIVAIDVRDKRAMGCSIFSAADGMLKIANDIPMANENVAEEFLNYAQPTTILMSRRVPEAILTFVEKHVERSTQDLHLRLMPSSDFSHTFACEELSSLGSNGGCSFRSASPSNAEQQCMENNGRAMQRSGRDEPQCMKLVRCGSLIDLESVASLSCAGALLTELHRRRSLASSSSSPGIFDIRTVTMFNLADHVFVSEESLLSLQIINHESHPNSQAWSIDSSSSSEKENLSIYGLLHPLASTPQGRAHLRHMFLQPTSDLDIIMDRQRTISLLLHPNNEEKSRRVGSVLRKMGNIIDGINPMVLTRVGDLIEKVVNFDQAKSQQRYSVRPGVDDELDGLKRQYDGLNSFLTEVANHVAQDLPVCARQYIRSCIFLPQLGFLTVVEQDHRQSGSSFDEECAGDGLWKKSFTDNDTAYYKNRHMTELDDQYGDIYSQISDREVEVMQRLAMDVILHEKTLVAAADTCGEFDALLALALGAAKYGWKAPQMTTANILHIKGGRHPLQELLSSSFVPNDCYIGDDGTVAPGRHHVQALVLTGPNQSGKSVYIKQVAIIVYLAHLGSFVPADYAVIGTVDKILTRISLWESVSGTGSTFAHDLQDVSHAIKYSTARSLVVIDEFGNGTTANDGAGMFAAMLDHFLSSVTGTPRILAATHFHEIFANGYLSHHSTLMLAHMDVRTDWDAIDLEKKVTYLFRLVEGYSSTSLGSQCAVLSGIPERVLNRAREIGDLLN</sequence>
<dbReference type="Proteomes" id="UP000008984">
    <property type="component" value="Unassembled WGS sequence"/>
</dbReference>
<organism evidence="8">
    <name type="scientific">Hypocrea jecorina (strain QM6a)</name>
    <name type="common">Trichoderma reesei</name>
    <dbReference type="NCBI Taxonomy" id="431241"/>
    <lineage>
        <taxon>Eukaryota</taxon>
        <taxon>Fungi</taxon>
        <taxon>Dikarya</taxon>
        <taxon>Ascomycota</taxon>
        <taxon>Pezizomycotina</taxon>
        <taxon>Sordariomycetes</taxon>
        <taxon>Hypocreomycetidae</taxon>
        <taxon>Hypocreales</taxon>
        <taxon>Hypocreaceae</taxon>
        <taxon>Trichoderma</taxon>
    </lineage>
</organism>
<dbReference type="STRING" id="431241.G0RS93"/>
<dbReference type="Gene3D" id="3.40.50.300">
    <property type="entry name" value="P-loop containing nucleotide triphosphate hydrolases"/>
    <property type="match status" value="1"/>
</dbReference>
<evidence type="ECO:0000256" key="1">
    <source>
        <dbReference type="ARBA" id="ARBA00006271"/>
    </source>
</evidence>
<comment type="similarity">
    <text evidence="1">Belongs to the DNA mismatch repair MutS family.</text>
</comment>
<dbReference type="VEuPathDB" id="FungiDB:TRIREDRAFT_110535"/>
<gene>
    <name evidence="7" type="ORF">TRIREDRAFT_110535</name>
</gene>
<feature type="domain" description="DNA mismatch repair protein MutS core" evidence="5">
    <location>
        <begin position="294"/>
        <end position="574"/>
    </location>
</feature>
<dbReference type="SMART" id="SM00533">
    <property type="entry name" value="MUTSd"/>
    <property type="match status" value="1"/>
</dbReference>
<dbReference type="GO" id="GO:0006298">
    <property type="term" value="P:mismatch repair"/>
    <property type="evidence" value="ECO:0007669"/>
    <property type="project" value="InterPro"/>
</dbReference>
<evidence type="ECO:0000256" key="2">
    <source>
        <dbReference type="ARBA" id="ARBA00022741"/>
    </source>
</evidence>
<keyword evidence="4" id="KW-0238">DNA-binding</keyword>
<dbReference type="GO" id="GO:0030983">
    <property type="term" value="F:mismatched DNA binding"/>
    <property type="evidence" value="ECO:0007669"/>
    <property type="project" value="InterPro"/>
</dbReference>
<keyword evidence="2" id="KW-0547">Nucleotide-binding</keyword>
<dbReference type="RefSeq" id="XP_006968191.1">
    <property type="nucleotide sequence ID" value="XM_006968129.1"/>
</dbReference>
<dbReference type="Gene3D" id="1.10.1420.10">
    <property type="match status" value="1"/>
</dbReference>
<dbReference type="GO" id="GO:0140664">
    <property type="term" value="F:ATP-dependent DNA damage sensor activity"/>
    <property type="evidence" value="ECO:0007669"/>
    <property type="project" value="InterPro"/>
</dbReference>
<dbReference type="SUPFAM" id="SSF48334">
    <property type="entry name" value="DNA repair protein MutS, domain III"/>
    <property type="match status" value="1"/>
</dbReference>
<dbReference type="HOGENOM" id="CLU_002472_8_0_1"/>
<evidence type="ECO:0000259" key="6">
    <source>
        <dbReference type="SMART" id="SM00534"/>
    </source>
</evidence>
<dbReference type="Pfam" id="PF00488">
    <property type="entry name" value="MutS_V"/>
    <property type="match status" value="1"/>
</dbReference>
<accession>G0RS93</accession>
<dbReference type="GO" id="GO:0051026">
    <property type="term" value="P:chiasma assembly"/>
    <property type="evidence" value="ECO:0007669"/>
    <property type="project" value="TreeGrafter"/>
</dbReference>
<dbReference type="PANTHER" id="PTHR11361">
    <property type="entry name" value="DNA MISMATCH REPAIR PROTEIN MUTS FAMILY MEMBER"/>
    <property type="match status" value="1"/>
</dbReference>
<dbReference type="EMBL" id="GL985076">
    <property type="protein sequence ID" value="EGR45869.1"/>
    <property type="molecule type" value="Genomic_DNA"/>
</dbReference>
<dbReference type="InterPro" id="IPR045076">
    <property type="entry name" value="MutS"/>
</dbReference>
<dbReference type="GO" id="GO:0005634">
    <property type="term" value="C:nucleus"/>
    <property type="evidence" value="ECO:0007669"/>
    <property type="project" value="TreeGrafter"/>
</dbReference>
<evidence type="ECO:0000256" key="3">
    <source>
        <dbReference type="ARBA" id="ARBA00022840"/>
    </source>
</evidence>
<reference evidence="7 8" key="1">
    <citation type="journal article" date="2008" name="Nat. Biotechnol.">
        <title>Genome sequencing and analysis of the biomass-degrading fungus Trichoderma reesei (syn. Hypocrea jecorina).</title>
        <authorList>
            <person name="Martinez D."/>
            <person name="Berka R.M."/>
            <person name="Henrissat B."/>
            <person name="Saloheimo M."/>
            <person name="Arvas M."/>
            <person name="Baker S.E."/>
            <person name="Chapman J."/>
            <person name="Chertkov O."/>
            <person name="Coutinho P.M."/>
            <person name="Cullen D."/>
            <person name="Danchin E.G."/>
            <person name="Grigoriev I.V."/>
            <person name="Harris P."/>
            <person name="Jackson M."/>
            <person name="Kubicek C.P."/>
            <person name="Han C.S."/>
            <person name="Ho I."/>
            <person name="Larrondo L.F."/>
            <person name="de Leon A.L."/>
            <person name="Magnuson J.K."/>
            <person name="Merino S."/>
            <person name="Misra M."/>
            <person name="Nelson B."/>
            <person name="Putnam N."/>
            <person name="Robbertse B."/>
            <person name="Salamov A.A."/>
            <person name="Schmoll M."/>
            <person name="Terry A."/>
            <person name="Thayer N."/>
            <person name="Westerholm-Parvinen A."/>
            <person name="Schoch C.L."/>
            <person name="Yao J."/>
            <person name="Barabote R."/>
            <person name="Nelson M.A."/>
            <person name="Detter C."/>
            <person name="Bruce D."/>
            <person name="Kuske C.R."/>
            <person name="Xie G."/>
            <person name="Richardson P."/>
            <person name="Rokhsar D.S."/>
            <person name="Lucas S.M."/>
            <person name="Rubin E.M."/>
            <person name="Dunn-Coleman N."/>
            <person name="Ward M."/>
            <person name="Brettin T.S."/>
        </authorList>
    </citation>
    <scope>NUCLEOTIDE SEQUENCE [LARGE SCALE GENOMIC DNA]</scope>
    <source>
        <strain evidence="7 8">QM6a</strain>
    </source>
</reference>
<proteinExistence type="inferred from homology"/>
<name>G0RS93_HYPJQ</name>
<dbReference type="GO" id="GO:0005524">
    <property type="term" value="F:ATP binding"/>
    <property type="evidence" value="ECO:0007669"/>
    <property type="project" value="UniProtKB-KW"/>
</dbReference>